<evidence type="ECO:0000313" key="2">
    <source>
        <dbReference type="Proteomes" id="UP000568050"/>
    </source>
</evidence>
<organism evidence="1 2">
    <name type="scientific">Helcobacillus massiliensis</name>
    <dbReference type="NCBI Taxonomy" id="521392"/>
    <lineage>
        <taxon>Bacteria</taxon>
        <taxon>Bacillati</taxon>
        <taxon>Actinomycetota</taxon>
        <taxon>Actinomycetes</taxon>
        <taxon>Micrococcales</taxon>
        <taxon>Dermabacteraceae</taxon>
        <taxon>Helcobacillus</taxon>
    </lineage>
</organism>
<comment type="caution">
    <text evidence="1">The sequence shown here is derived from an EMBL/GenBank/DDBJ whole genome shotgun (WGS) entry which is preliminary data.</text>
</comment>
<evidence type="ECO:0000313" key="1">
    <source>
        <dbReference type="EMBL" id="MBB3023782.1"/>
    </source>
</evidence>
<dbReference type="EMBL" id="JACHWP010000011">
    <property type="protein sequence ID" value="MBB3023782.1"/>
    <property type="molecule type" value="Genomic_DNA"/>
</dbReference>
<accession>A0A839QUM6</accession>
<dbReference type="Proteomes" id="UP000568050">
    <property type="component" value="Unassembled WGS sequence"/>
</dbReference>
<sequence>MVSFPFARVMGPRSLKSAFAGSPGSEPLPGFAEPQAVTAPAARAAAVLAITVRRLGEVQVLIGGSSHRSRMWCASL</sequence>
<reference evidence="1 2" key="1">
    <citation type="submission" date="2020-08" db="EMBL/GenBank/DDBJ databases">
        <title>Sequencing the genomes of 1000 actinobacteria strains.</title>
        <authorList>
            <person name="Klenk H.-P."/>
        </authorList>
    </citation>
    <scope>NUCLEOTIDE SEQUENCE [LARGE SCALE GENOMIC DNA]</scope>
    <source>
        <strain evidence="1 2">DSM 23040</strain>
    </source>
</reference>
<dbReference type="AlphaFoldDB" id="A0A839QUM6"/>
<keyword evidence="2" id="KW-1185">Reference proteome</keyword>
<gene>
    <name evidence="1" type="ORF">FHX50_002083</name>
</gene>
<proteinExistence type="predicted"/>
<name>A0A839QUM6_9MICO</name>
<protein>
    <submittedName>
        <fullName evidence="1">Uncharacterized protein</fullName>
    </submittedName>
</protein>